<feature type="transmembrane region" description="Helical" evidence="6">
    <location>
        <begin position="343"/>
        <end position="364"/>
    </location>
</feature>
<feature type="transmembrane region" description="Helical" evidence="6">
    <location>
        <begin position="370"/>
        <end position="390"/>
    </location>
</feature>
<dbReference type="GO" id="GO:0022857">
    <property type="term" value="F:transmembrane transporter activity"/>
    <property type="evidence" value="ECO:0007669"/>
    <property type="project" value="InterPro"/>
</dbReference>
<evidence type="ECO:0000313" key="8">
    <source>
        <dbReference type="EMBL" id="KNX38924.1"/>
    </source>
</evidence>
<dbReference type="PANTHER" id="PTHR43124:SF3">
    <property type="entry name" value="CHLORAMPHENICOL EFFLUX PUMP RV0191"/>
    <property type="match status" value="1"/>
</dbReference>
<dbReference type="InterPro" id="IPR011701">
    <property type="entry name" value="MFS"/>
</dbReference>
<evidence type="ECO:0000256" key="2">
    <source>
        <dbReference type="ARBA" id="ARBA00022475"/>
    </source>
</evidence>
<dbReference type="Pfam" id="PF07690">
    <property type="entry name" value="MFS_1"/>
    <property type="match status" value="1"/>
</dbReference>
<protein>
    <submittedName>
        <fullName evidence="8">MFS transporter</fullName>
    </submittedName>
</protein>
<keyword evidence="4 6" id="KW-1133">Transmembrane helix</keyword>
<feature type="transmembrane region" description="Helical" evidence="6">
    <location>
        <begin position="85"/>
        <end position="102"/>
    </location>
</feature>
<dbReference type="PANTHER" id="PTHR43124">
    <property type="entry name" value="PURINE EFFLUX PUMP PBUE"/>
    <property type="match status" value="1"/>
</dbReference>
<feature type="transmembrane region" description="Helical" evidence="6">
    <location>
        <begin position="249"/>
        <end position="272"/>
    </location>
</feature>
<dbReference type="Gene3D" id="1.20.1250.20">
    <property type="entry name" value="MFS general substrate transporter like domains"/>
    <property type="match status" value="1"/>
</dbReference>
<keyword evidence="3 6" id="KW-0812">Transmembrane</keyword>
<organism evidence="8 9">
    <name type="scientific">Luteipulveratus halotolerans</name>
    <dbReference type="NCBI Taxonomy" id="1631356"/>
    <lineage>
        <taxon>Bacteria</taxon>
        <taxon>Bacillati</taxon>
        <taxon>Actinomycetota</taxon>
        <taxon>Actinomycetes</taxon>
        <taxon>Micrococcales</taxon>
        <taxon>Dermacoccaceae</taxon>
        <taxon>Luteipulveratus</taxon>
    </lineage>
</organism>
<name>A0A0L6CMG0_9MICO</name>
<evidence type="ECO:0000256" key="1">
    <source>
        <dbReference type="ARBA" id="ARBA00004651"/>
    </source>
</evidence>
<proteinExistence type="predicted"/>
<evidence type="ECO:0000256" key="4">
    <source>
        <dbReference type="ARBA" id="ARBA00022989"/>
    </source>
</evidence>
<feature type="transmembrane region" description="Helical" evidence="6">
    <location>
        <begin position="143"/>
        <end position="163"/>
    </location>
</feature>
<dbReference type="InterPro" id="IPR036259">
    <property type="entry name" value="MFS_trans_sf"/>
</dbReference>
<accession>A0A0L6CMG0</accession>
<gene>
    <name evidence="8" type="ORF">VV01_20190</name>
</gene>
<evidence type="ECO:0000256" key="5">
    <source>
        <dbReference type="ARBA" id="ARBA00023136"/>
    </source>
</evidence>
<feature type="transmembrane region" description="Helical" evidence="6">
    <location>
        <begin position="307"/>
        <end position="331"/>
    </location>
</feature>
<evidence type="ECO:0000313" key="9">
    <source>
        <dbReference type="Proteomes" id="UP000037397"/>
    </source>
</evidence>
<dbReference type="Proteomes" id="UP000037397">
    <property type="component" value="Unassembled WGS sequence"/>
</dbReference>
<dbReference type="EMBL" id="LAIR01000002">
    <property type="protein sequence ID" value="KNX38924.1"/>
    <property type="molecule type" value="Genomic_DNA"/>
</dbReference>
<dbReference type="InterPro" id="IPR020846">
    <property type="entry name" value="MFS_dom"/>
</dbReference>
<evidence type="ECO:0000259" key="7">
    <source>
        <dbReference type="PROSITE" id="PS50850"/>
    </source>
</evidence>
<feature type="transmembrane region" description="Helical" evidence="6">
    <location>
        <begin position="20"/>
        <end position="42"/>
    </location>
</feature>
<feature type="transmembrane region" description="Helical" evidence="6">
    <location>
        <begin position="169"/>
        <end position="190"/>
    </location>
</feature>
<dbReference type="SUPFAM" id="SSF103473">
    <property type="entry name" value="MFS general substrate transporter"/>
    <property type="match status" value="1"/>
</dbReference>
<feature type="domain" description="Major facilitator superfamily (MFS) profile" evidence="7">
    <location>
        <begin position="209"/>
        <end position="391"/>
    </location>
</feature>
<keyword evidence="2" id="KW-1003">Cell membrane</keyword>
<keyword evidence="5 6" id="KW-0472">Membrane</keyword>
<comment type="subcellular location">
    <subcellularLocation>
        <location evidence="1">Cell membrane</location>
        <topology evidence="1">Multi-pass membrane protein</topology>
    </subcellularLocation>
</comment>
<dbReference type="RefSeq" id="WP_050671457.1">
    <property type="nucleotide sequence ID" value="NZ_LAIR01000002.1"/>
</dbReference>
<feature type="transmembrane region" description="Helical" evidence="6">
    <location>
        <begin position="108"/>
        <end position="131"/>
    </location>
</feature>
<dbReference type="InterPro" id="IPR050189">
    <property type="entry name" value="MFS_Efflux_Transporters"/>
</dbReference>
<evidence type="ECO:0000256" key="3">
    <source>
        <dbReference type="ARBA" id="ARBA00022692"/>
    </source>
</evidence>
<feature type="transmembrane region" description="Helical" evidence="6">
    <location>
        <begin position="54"/>
        <end position="73"/>
    </location>
</feature>
<dbReference type="AlphaFoldDB" id="A0A0L6CMG0"/>
<feature type="transmembrane region" description="Helical" evidence="6">
    <location>
        <begin position="284"/>
        <end position="301"/>
    </location>
</feature>
<dbReference type="OrthoDB" id="4571815at2"/>
<dbReference type="PROSITE" id="PS50850">
    <property type="entry name" value="MFS"/>
    <property type="match status" value="1"/>
</dbReference>
<dbReference type="STRING" id="1631356.VV01_20190"/>
<keyword evidence="9" id="KW-1185">Reference proteome</keyword>
<comment type="caution">
    <text evidence="8">The sequence shown here is derived from an EMBL/GenBank/DDBJ whole genome shotgun (WGS) entry which is preliminary data.</text>
</comment>
<feature type="transmembrane region" description="Helical" evidence="6">
    <location>
        <begin position="211"/>
        <end position="237"/>
    </location>
</feature>
<reference evidence="9" key="1">
    <citation type="submission" date="2015-03" db="EMBL/GenBank/DDBJ databases">
        <title>Luteipulveratus halotolerans sp. nov., a novel actinobacterium (Dermacoccaceae) from Sarawak, Malaysia.</title>
        <authorList>
            <person name="Juboi H."/>
            <person name="Basik A."/>
            <person name="Shamsul S.S."/>
            <person name="Arnold P."/>
            <person name="Schmitt E.K."/>
            <person name="Sanglier J.-J."/>
            <person name="Yeo T."/>
        </authorList>
    </citation>
    <scope>NUCLEOTIDE SEQUENCE [LARGE SCALE GENOMIC DNA]</scope>
    <source>
        <strain evidence="9">C296001</strain>
    </source>
</reference>
<evidence type="ECO:0000256" key="6">
    <source>
        <dbReference type="SAM" id="Phobius"/>
    </source>
</evidence>
<sequence length="391" mass="38649">MSTPTRQDVVPPDHRMVRSLAPLLGAAALGLVPFTVFSTFLVRIADDSGSGVDLIGSLRGLGGLAALAVGALAAPLVDRLSRPRVAAGALVVLAAGCALAVTGSTATWVLFCLLIGAGTALLNPALTALAADPYDGEAAAGRAATLVSSTTTLTAVLAAPVLAAPALWWGWQGDLVAAAVACTVVAAVIARRPGDAAGASESPSYGRAFRTVAAVPGAVPLIAISTIRTTCFMGQLAYAAAYFDERHRLTASTFTLVWTLSGVSFFVAGWWAGRRLSRSGNARPLLVAGAAIGGAGALVLFTAGGLILALAGVVAVAAGHAAVAASVVTLLVRRSGTVRGTALSLNASGQSLGVFAGAALVGGALHVGGWTTVGFALAGLMAVAVGLGVAR</sequence>
<dbReference type="GO" id="GO:0005886">
    <property type="term" value="C:plasma membrane"/>
    <property type="evidence" value="ECO:0007669"/>
    <property type="project" value="UniProtKB-SubCell"/>
</dbReference>